<organism evidence="2 3">
    <name type="scientific">Dillenia turbinata</name>
    <dbReference type="NCBI Taxonomy" id="194707"/>
    <lineage>
        <taxon>Eukaryota</taxon>
        <taxon>Viridiplantae</taxon>
        <taxon>Streptophyta</taxon>
        <taxon>Embryophyta</taxon>
        <taxon>Tracheophyta</taxon>
        <taxon>Spermatophyta</taxon>
        <taxon>Magnoliopsida</taxon>
        <taxon>eudicotyledons</taxon>
        <taxon>Gunneridae</taxon>
        <taxon>Pentapetalae</taxon>
        <taxon>Dilleniales</taxon>
        <taxon>Dilleniaceae</taxon>
        <taxon>Dillenia</taxon>
    </lineage>
</organism>
<feature type="compositionally biased region" description="Basic and acidic residues" evidence="1">
    <location>
        <begin position="143"/>
        <end position="153"/>
    </location>
</feature>
<dbReference type="GO" id="GO:0006357">
    <property type="term" value="P:regulation of transcription by RNA polymerase II"/>
    <property type="evidence" value="ECO:0007669"/>
    <property type="project" value="TreeGrafter"/>
</dbReference>
<dbReference type="PANTHER" id="PTHR21277:SF44">
    <property type="entry name" value="TRANSCRIPTIONAL REGULATOR OF RNA POLII, SAGA, SUBUNIT"/>
    <property type="match status" value="1"/>
</dbReference>
<dbReference type="GO" id="GO:0000124">
    <property type="term" value="C:SAGA complex"/>
    <property type="evidence" value="ECO:0007669"/>
    <property type="project" value="TreeGrafter"/>
</dbReference>
<dbReference type="InterPro" id="IPR024738">
    <property type="entry name" value="Hfi1/Tada1"/>
</dbReference>
<feature type="region of interest" description="Disordered" evidence="1">
    <location>
        <begin position="115"/>
        <end position="200"/>
    </location>
</feature>
<feature type="compositionally biased region" description="Basic and acidic residues" evidence="1">
    <location>
        <begin position="124"/>
        <end position="135"/>
    </location>
</feature>
<dbReference type="GO" id="GO:0003713">
    <property type="term" value="F:transcription coactivator activity"/>
    <property type="evidence" value="ECO:0007669"/>
    <property type="project" value="TreeGrafter"/>
</dbReference>
<evidence type="ECO:0000313" key="2">
    <source>
        <dbReference type="EMBL" id="KAK6916357.1"/>
    </source>
</evidence>
<dbReference type="CDD" id="cd22933">
    <property type="entry name" value="HFD_HFI1"/>
    <property type="match status" value="1"/>
</dbReference>
<dbReference type="AlphaFoldDB" id="A0AAN8UTB2"/>
<feature type="compositionally biased region" description="Polar residues" evidence="1">
    <location>
        <begin position="156"/>
        <end position="170"/>
    </location>
</feature>
<feature type="compositionally biased region" description="Polar residues" evidence="1">
    <location>
        <begin position="188"/>
        <end position="199"/>
    </location>
</feature>
<feature type="region of interest" description="Disordered" evidence="1">
    <location>
        <begin position="222"/>
        <end position="241"/>
    </location>
</feature>
<name>A0AAN8UTB2_9MAGN</name>
<protein>
    <submittedName>
        <fullName evidence="2">Transcriptional coactivator Hfi1/Transcriptional adapter 1</fullName>
    </submittedName>
</protein>
<reference evidence="2 3" key="1">
    <citation type="submission" date="2023-12" db="EMBL/GenBank/DDBJ databases">
        <title>A high-quality genome assembly for Dillenia turbinata (Dilleniales).</title>
        <authorList>
            <person name="Chanderbali A."/>
        </authorList>
    </citation>
    <scope>NUCLEOTIDE SEQUENCE [LARGE SCALE GENOMIC DNA]</scope>
    <source>
        <strain evidence="2">LSX21</strain>
        <tissue evidence="2">Leaf</tissue>
    </source>
</reference>
<dbReference type="Proteomes" id="UP001370490">
    <property type="component" value="Unassembled WGS sequence"/>
</dbReference>
<sequence>MSPSQDFDRIDILGLKTLLVKKIGDQKAYIYFSSLTRFLSLKLSKLEFDRICIRTIGKENISLHNKFIRSIVKNACHAKVPPPKIRKVGCGFSVKVANGNQRNCLQSIYGDAFAPSPRKGRSPTARDSKFRDRRSPLGLPLEKPQRVIDEDLVPRSQEQQSATELLSLSSRPPCEGASVEDGEEVEQITGSPGVQSRSPVTAPLGISVNMVGARKALYNGSACNRPETCQNSGELPDSRSLRNRVERNLETGGVGVSMDCVNLLNNALDVYLKRLIEPCMKLAGSRTGNENPKQVRCQIMVGPDGMLRRRYIQRSIRSVQATALDFRVAMESHPQVLGEDWAIQREKLCLHTYDE</sequence>
<dbReference type="PANTHER" id="PTHR21277">
    <property type="entry name" value="TRANSCRIPTIONAL ADAPTER 1"/>
    <property type="match status" value="1"/>
</dbReference>
<dbReference type="Pfam" id="PF12767">
    <property type="entry name" value="SAGA-Tad1"/>
    <property type="match status" value="1"/>
</dbReference>
<evidence type="ECO:0000256" key="1">
    <source>
        <dbReference type="SAM" id="MobiDB-lite"/>
    </source>
</evidence>
<keyword evidence="3" id="KW-1185">Reference proteome</keyword>
<accession>A0AAN8UTB2</accession>
<dbReference type="EMBL" id="JBAMMX010000024">
    <property type="protein sequence ID" value="KAK6916357.1"/>
    <property type="molecule type" value="Genomic_DNA"/>
</dbReference>
<gene>
    <name evidence="2" type="ORF">RJ641_019218</name>
</gene>
<proteinExistence type="predicted"/>
<evidence type="ECO:0000313" key="3">
    <source>
        <dbReference type="Proteomes" id="UP001370490"/>
    </source>
</evidence>
<comment type="caution">
    <text evidence="2">The sequence shown here is derived from an EMBL/GenBank/DDBJ whole genome shotgun (WGS) entry which is preliminary data.</text>
</comment>